<dbReference type="GO" id="GO:0016829">
    <property type="term" value="F:lyase activity"/>
    <property type="evidence" value="ECO:0007669"/>
    <property type="project" value="UniProtKB-KW"/>
</dbReference>
<dbReference type="OrthoDB" id="3173483at2"/>
<evidence type="ECO:0000313" key="2">
    <source>
        <dbReference type="Proteomes" id="UP000251647"/>
    </source>
</evidence>
<gene>
    <name evidence="1" type="ORF">NCTC11647_03276</name>
</gene>
<dbReference type="Pfam" id="PF07450">
    <property type="entry name" value="HycH"/>
    <property type="match status" value="1"/>
</dbReference>
<proteinExistence type="predicted"/>
<accession>A0A2T3QJB1</accession>
<dbReference type="EMBL" id="UATL01000005">
    <property type="protein sequence ID" value="SPY44337.1"/>
    <property type="molecule type" value="Genomic_DNA"/>
</dbReference>
<sequence>MTRNTLESRHLEGHVYFYSLSRKFVDQSYDVPEEAKQIMYYSLAIGHHLGVVDCLKSVLDCDGREYQTWIDALPHEGEAYRKMQGFLLFGEITIYPEHINMLALAFDRLEPSKQDKKSQQLTQGFIAALGAIYHEPTMYLMIRGGESKKPTAVSNNDTNGQAV</sequence>
<dbReference type="AlphaFoldDB" id="A0A2T3QJB1"/>
<evidence type="ECO:0000313" key="1">
    <source>
        <dbReference type="EMBL" id="SPY44337.1"/>
    </source>
</evidence>
<organism evidence="1 2">
    <name type="scientific">Photobacterium damselae</name>
    <dbReference type="NCBI Taxonomy" id="38293"/>
    <lineage>
        <taxon>Bacteria</taxon>
        <taxon>Pseudomonadati</taxon>
        <taxon>Pseudomonadota</taxon>
        <taxon>Gammaproteobacteria</taxon>
        <taxon>Vibrionales</taxon>
        <taxon>Vibrionaceae</taxon>
        <taxon>Photobacterium</taxon>
    </lineage>
</organism>
<protein>
    <submittedName>
        <fullName evidence="1">Formate hydrogenlyase maturation protein HycH</fullName>
    </submittedName>
</protein>
<reference evidence="1 2" key="1">
    <citation type="submission" date="2018-06" db="EMBL/GenBank/DDBJ databases">
        <authorList>
            <consortium name="Pathogen Informatics"/>
            <person name="Doyle S."/>
        </authorList>
    </citation>
    <scope>NUCLEOTIDE SEQUENCE [LARGE SCALE GENOMIC DNA]</scope>
    <source>
        <strain evidence="1 2">NCTC11647</strain>
    </source>
</reference>
<name>A0A2T3QJB1_PHODM</name>
<dbReference type="NCBIfam" id="NF011664">
    <property type="entry name" value="PRK15084.1"/>
    <property type="match status" value="1"/>
</dbReference>
<dbReference type="RefSeq" id="WP_050787805.1">
    <property type="nucleotide sequence ID" value="NZ_CP073685.1"/>
</dbReference>
<keyword evidence="1" id="KW-0456">Lyase</keyword>
<dbReference type="InterPro" id="IPR010005">
    <property type="entry name" value="Formate_DH_maturation_HycH"/>
</dbReference>
<dbReference type="Proteomes" id="UP000251647">
    <property type="component" value="Unassembled WGS sequence"/>
</dbReference>